<name>A0A285QFL0_9SPHN</name>
<evidence type="ECO:0000313" key="2">
    <source>
        <dbReference type="Proteomes" id="UP000219494"/>
    </source>
</evidence>
<evidence type="ECO:0008006" key="3">
    <source>
        <dbReference type="Google" id="ProtNLM"/>
    </source>
</evidence>
<dbReference type="EMBL" id="OBMI01000001">
    <property type="protein sequence ID" value="SOB80653.1"/>
    <property type="molecule type" value="Genomic_DNA"/>
</dbReference>
<dbReference type="RefSeq" id="WP_097062976.1">
    <property type="nucleotide sequence ID" value="NZ_OBMI01000001.1"/>
</dbReference>
<accession>A0A285QFL0</accession>
<keyword evidence="2" id="KW-1185">Reference proteome</keyword>
<gene>
    <name evidence="1" type="ORF">SAMN06297144_1170</name>
</gene>
<dbReference type="InterPro" id="IPR011990">
    <property type="entry name" value="TPR-like_helical_dom_sf"/>
</dbReference>
<dbReference type="Gene3D" id="1.25.40.10">
    <property type="entry name" value="Tetratricopeptide repeat domain"/>
    <property type="match status" value="1"/>
</dbReference>
<dbReference type="Proteomes" id="UP000219494">
    <property type="component" value="Unassembled WGS sequence"/>
</dbReference>
<organism evidence="1 2">
    <name type="scientific">Sphingomonas guangdongensis</name>
    <dbReference type="NCBI Taxonomy" id="1141890"/>
    <lineage>
        <taxon>Bacteria</taxon>
        <taxon>Pseudomonadati</taxon>
        <taxon>Pseudomonadota</taxon>
        <taxon>Alphaproteobacteria</taxon>
        <taxon>Sphingomonadales</taxon>
        <taxon>Sphingomonadaceae</taxon>
        <taxon>Sphingomonas</taxon>
    </lineage>
</organism>
<dbReference type="SUPFAM" id="SSF48452">
    <property type="entry name" value="TPR-like"/>
    <property type="match status" value="1"/>
</dbReference>
<proteinExistence type="predicted"/>
<evidence type="ECO:0000313" key="1">
    <source>
        <dbReference type="EMBL" id="SOB80653.1"/>
    </source>
</evidence>
<dbReference type="OrthoDB" id="7405733at2"/>
<sequence length="380" mass="41089">MILPLLLAVAQTAPASPPVQGDVIVIAPRLEKELAACLARNCPPAEEVEASLQASVEQFADGRYADARRTLQRAIRRNKDRAATMPGPISSLYATLATVAEHEGESSLWLASARNSVLTLRRHVGEAARPTLEAELAFGDNLVQLGQPDSAGDIYAKAQRLAIARGESRMAAAAAFRRAWLALQQRSHKEAESFANEAVALAGPDNRFMSDLRDIVVMRIALRRGDEGAVDALAARLRQAATVKPLLLTSPPVDDVNSSLLGVVPAEGIRFADVGYWIRPDGRTADAEVLRTSGLGQWGPGILKQIKGRRYVPLTLEAGDPGVFRIDRYTVRASVQFVTGTRVRQRAGRLSVHVVDLTETDALSTVQQQRTAAARVRTET</sequence>
<dbReference type="AlphaFoldDB" id="A0A285QFL0"/>
<protein>
    <recommendedName>
        <fullName evidence="3">Tetratricopeptide repeat-containing protein</fullName>
    </recommendedName>
</protein>
<reference evidence="1 2" key="1">
    <citation type="submission" date="2017-07" db="EMBL/GenBank/DDBJ databases">
        <authorList>
            <person name="Sun Z.S."/>
            <person name="Albrecht U."/>
            <person name="Echele G."/>
            <person name="Lee C.C."/>
        </authorList>
    </citation>
    <scope>NUCLEOTIDE SEQUENCE [LARGE SCALE GENOMIC DNA]</scope>
    <source>
        <strain evidence="1 2">CGMCC 1.12672</strain>
    </source>
</reference>